<keyword evidence="1" id="KW-0472">Membrane</keyword>
<reference evidence="2 3" key="1">
    <citation type="submission" date="2015-01" db="EMBL/GenBank/DDBJ databases">
        <title>Evolution of Trichinella species and genotypes.</title>
        <authorList>
            <person name="Korhonen P.K."/>
            <person name="Edoardo P."/>
            <person name="Giuseppe L.R."/>
            <person name="Gasser R.B."/>
        </authorList>
    </citation>
    <scope>NUCLEOTIDE SEQUENCE [LARGE SCALE GENOMIC DNA]</scope>
    <source>
        <strain evidence="2">ISS120</strain>
    </source>
</reference>
<dbReference type="Proteomes" id="UP000054653">
    <property type="component" value="Unassembled WGS sequence"/>
</dbReference>
<comment type="caution">
    <text evidence="2">The sequence shown here is derived from an EMBL/GenBank/DDBJ whole genome shotgun (WGS) entry which is preliminary data.</text>
</comment>
<feature type="transmembrane region" description="Helical" evidence="1">
    <location>
        <begin position="22"/>
        <end position="42"/>
    </location>
</feature>
<protein>
    <submittedName>
        <fullName evidence="2">Uncharacterized protein</fullName>
    </submittedName>
</protein>
<proteinExistence type="predicted"/>
<dbReference type="EMBL" id="JYDI01000299">
    <property type="protein sequence ID" value="KRY46248.1"/>
    <property type="molecule type" value="Genomic_DNA"/>
</dbReference>
<keyword evidence="1" id="KW-1133">Transmembrane helix</keyword>
<evidence type="ECO:0000313" key="3">
    <source>
        <dbReference type="Proteomes" id="UP000054653"/>
    </source>
</evidence>
<accession>A0A0V1CAX9</accession>
<name>A0A0V1CAX9_TRIBR</name>
<evidence type="ECO:0000256" key="1">
    <source>
        <dbReference type="SAM" id="Phobius"/>
    </source>
</evidence>
<organism evidence="2 3">
    <name type="scientific">Trichinella britovi</name>
    <name type="common">Parasitic roundworm</name>
    <dbReference type="NCBI Taxonomy" id="45882"/>
    <lineage>
        <taxon>Eukaryota</taxon>
        <taxon>Metazoa</taxon>
        <taxon>Ecdysozoa</taxon>
        <taxon>Nematoda</taxon>
        <taxon>Enoplea</taxon>
        <taxon>Dorylaimia</taxon>
        <taxon>Trichinellida</taxon>
        <taxon>Trichinellidae</taxon>
        <taxon>Trichinella</taxon>
    </lineage>
</organism>
<keyword evidence="1" id="KW-0812">Transmembrane</keyword>
<evidence type="ECO:0000313" key="2">
    <source>
        <dbReference type="EMBL" id="KRY46248.1"/>
    </source>
</evidence>
<sequence>MPIISSLKSDFVFKKNLCWREFLLALHTVYNFYFLLIVDLYLDEKELECYMNMEKDAWPSGMRNFLADRLSARGKIGYV</sequence>
<keyword evidence="3" id="KW-1185">Reference proteome</keyword>
<gene>
    <name evidence="2" type="ORF">T03_2613</name>
</gene>
<dbReference type="AlphaFoldDB" id="A0A0V1CAX9"/>